<dbReference type="AlphaFoldDB" id="A0A6A6EPI1"/>
<name>A0A6A6EPI1_9PEZI</name>
<feature type="region of interest" description="Disordered" evidence="13">
    <location>
        <begin position="581"/>
        <end position="610"/>
    </location>
</feature>
<evidence type="ECO:0000313" key="16">
    <source>
        <dbReference type="Proteomes" id="UP000800200"/>
    </source>
</evidence>
<keyword evidence="6" id="KW-0507">mRNA processing</keyword>
<dbReference type="GO" id="GO:0051028">
    <property type="term" value="P:mRNA transport"/>
    <property type="evidence" value="ECO:0007669"/>
    <property type="project" value="UniProtKB-KW"/>
</dbReference>
<dbReference type="GO" id="GO:0000184">
    <property type="term" value="P:nuclear-transcribed mRNA catabolic process, nonsense-mediated decay"/>
    <property type="evidence" value="ECO:0007669"/>
    <property type="project" value="UniProtKB-KW"/>
</dbReference>
<feature type="region of interest" description="Disordered" evidence="13">
    <location>
        <begin position="130"/>
        <end position="212"/>
    </location>
</feature>
<feature type="compositionally biased region" description="Pro residues" evidence="13">
    <location>
        <begin position="463"/>
        <end position="475"/>
    </location>
</feature>
<gene>
    <name evidence="15" type="ORF">K469DRAFT_550246</name>
</gene>
<evidence type="ECO:0000256" key="3">
    <source>
        <dbReference type="ARBA" id="ARBA00009548"/>
    </source>
</evidence>
<dbReference type="GO" id="GO:0005737">
    <property type="term" value="C:cytoplasm"/>
    <property type="evidence" value="ECO:0007669"/>
    <property type="project" value="UniProtKB-SubCell"/>
</dbReference>
<accession>A0A6A6EPI1</accession>
<keyword evidence="12" id="KW-0539">Nucleus</keyword>
<evidence type="ECO:0000256" key="1">
    <source>
        <dbReference type="ARBA" id="ARBA00004123"/>
    </source>
</evidence>
<evidence type="ECO:0000256" key="2">
    <source>
        <dbReference type="ARBA" id="ARBA00004496"/>
    </source>
</evidence>
<feature type="compositionally biased region" description="Basic residues" evidence="13">
    <location>
        <begin position="1"/>
        <end position="14"/>
    </location>
</feature>
<feature type="region of interest" description="Disordered" evidence="13">
    <location>
        <begin position="1"/>
        <end position="106"/>
    </location>
</feature>
<feature type="compositionally biased region" description="Basic and acidic residues" evidence="13">
    <location>
        <begin position="147"/>
        <end position="166"/>
    </location>
</feature>
<comment type="similarity">
    <text evidence="3">Belongs to the CASC3 family.</text>
</comment>
<evidence type="ECO:0000259" key="14">
    <source>
        <dbReference type="SMART" id="SM01044"/>
    </source>
</evidence>
<keyword evidence="8" id="KW-0810">Translation regulation</keyword>
<feature type="domain" description="Btz" evidence="14">
    <location>
        <begin position="130"/>
        <end position="258"/>
    </location>
</feature>
<reference evidence="15" key="1">
    <citation type="journal article" date="2020" name="Stud. Mycol.">
        <title>101 Dothideomycetes genomes: a test case for predicting lifestyles and emergence of pathogens.</title>
        <authorList>
            <person name="Haridas S."/>
            <person name="Albert R."/>
            <person name="Binder M."/>
            <person name="Bloem J."/>
            <person name="Labutti K."/>
            <person name="Salamov A."/>
            <person name="Andreopoulos B."/>
            <person name="Baker S."/>
            <person name="Barry K."/>
            <person name="Bills G."/>
            <person name="Bluhm B."/>
            <person name="Cannon C."/>
            <person name="Castanera R."/>
            <person name="Culley D."/>
            <person name="Daum C."/>
            <person name="Ezra D."/>
            <person name="Gonzalez J."/>
            <person name="Henrissat B."/>
            <person name="Kuo A."/>
            <person name="Liang C."/>
            <person name="Lipzen A."/>
            <person name="Lutzoni F."/>
            <person name="Magnuson J."/>
            <person name="Mondo S."/>
            <person name="Nolan M."/>
            <person name="Ohm R."/>
            <person name="Pangilinan J."/>
            <person name="Park H.-J."/>
            <person name="Ramirez L."/>
            <person name="Alfaro M."/>
            <person name="Sun H."/>
            <person name="Tritt A."/>
            <person name="Yoshinaga Y."/>
            <person name="Zwiers L.-H."/>
            <person name="Turgeon B."/>
            <person name="Goodwin S."/>
            <person name="Spatafora J."/>
            <person name="Crous P."/>
            <person name="Grigoriev I."/>
        </authorList>
    </citation>
    <scope>NUCLEOTIDE SEQUENCE</scope>
    <source>
        <strain evidence="15">CBS 207.26</strain>
    </source>
</reference>
<keyword evidence="5" id="KW-0963">Cytoplasm</keyword>
<evidence type="ECO:0000256" key="13">
    <source>
        <dbReference type="SAM" id="MobiDB-lite"/>
    </source>
</evidence>
<dbReference type="GO" id="GO:0008380">
    <property type="term" value="P:RNA splicing"/>
    <property type="evidence" value="ECO:0007669"/>
    <property type="project" value="UniProtKB-KW"/>
</dbReference>
<feature type="compositionally biased region" description="Pro residues" evidence="13">
    <location>
        <begin position="240"/>
        <end position="255"/>
    </location>
</feature>
<feature type="compositionally biased region" description="Basic residues" evidence="13">
    <location>
        <begin position="192"/>
        <end position="202"/>
    </location>
</feature>
<dbReference type="Proteomes" id="UP000800200">
    <property type="component" value="Unassembled WGS sequence"/>
</dbReference>
<dbReference type="SMART" id="SM01044">
    <property type="entry name" value="Btz"/>
    <property type="match status" value="1"/>
</dbReference>
<dbReference type="GO" id="GO:0035145">
    <property type="term" value="C:exon-exon junction complex"/>
    <property type="evidence" value="ECO:0007669"/>
    <property type="project" value="InterPro"/>
</dbReference>
<feature type="compositionally biased region" description="Pro residues" evidence="13">
    <location>
        <begin position="598"/>
        <end position="610"/>
    </location>
</feature>
<evidence type="ECO:0000313" key="15">
    <source>
        <dbReference type="EMBL" id="KAF2193484.1"/>
    </source>
</evidence>
<feature type="compositionally biased region" description="Basic and acidic residues" evidence="13">
    <location>
        <begin position="97"/>
        <end position="106"/>
    </location>
</feature>
<evidence type="ECO:0000256" key="5">
    <source>
        <dbReference type="ARBA" id="ARBA00022490"/>
    </source>
</evidence>
<keyword evidence="9" id="KW-0694">RNA-binding</keyword>
<evidence type="ECO:0000256" key="4">
    <source>
        <dbReference type="ARBA" id="ARBA00022448"/>
    </source>
</evidence>
<organism evidence="15 16">
    <name type="scientific">Zopfia rhizophila CBS 207.26</name>
    <dbReference type="NCBI Taxonomy" id="1314779"/>
    <lineage>
        <taxon>Eukaryota</taxon>
        <taxon>Fungi</taxon>
        <taxon>Dikarya</taxon>
        <taxon>Ascomycota</taxon>
        <taxon>Pezizomycotina</taxon>
        <taxon>Dothideomycetes</taxon>
        <taxon>Dothideomycetes incertae sedis</taxon>
        <taxon>Zopfiaceae</taxon>
        <taxon>Zopfia</taxon>
    </lineage>
</organism>
<evidence type="ECO:0000256" key="11">
    <source>
        <dbReference type="ARBA" id="ARBA00023187"/>
    </source>
</evidence>
<keyword evidence="10" id="KW-0866">Nonsense-mediated mRNA decay</keyword>
<dbReference type="Pfam" id="PF09405">
    <property type="entry name" value="Btz"/>
    <property type="match status" value="1"/>
</dbReference>
<sequence>MAASRKRVSLPRRRRLDDEGDDMSVATELADDSQSEISVPSDADEHADADNSDLSDVDSSPSLTTGKTKRKVNGSRDVKPYPDVIKRRAPSPPIARSDTKFTASRDTEMMMNGLKISDQAAEDEVVDFETGTAAVESTSTPSGRPETFAERKRREHEEYKKKRDSDPAFIPNRGAFFMHDQRSVPGQNGFRAHLRGGGRGRGRGAVGGPYTPANLMAQASEATDAPWQHDLYQPVVDAPLPQPQQPQPQAAPPTSAPTEFASNPPQQFAKPHVPPAPKPAQTRNFSTTVHTHNALVRVFLPGMNSPIQFQNVPIKQHTRLPNHRPPLRRDKPVRISLPEQPPRYIFPTVERSFIFIPRALRPNQQGFGRGRGRGFGSFGGGFSSRRTSVYGGSVYSPSVAMSRRSSLAREMGREGLVSPAGSIMSRHGGFADTSRPVVRLPPGGPKLPTAPPVVSPHSGTPTGVPPPPAPYPLPQKPTFRENWQGQLPMHQPRPQKAVSVAGIESPASMNFHPPQQQEQQPFHQQVPAHINGSSSADPQQPFYPHVRQLSYPSQASTGTPLSNIPERAIHAPAFQPQPFTQPGFQPQQFVQPGYYYPQPQPPQTGSQPPPQFVPGMVPMFQQPGYVVPMAQPVSAPGGGNGGGNMVAYEQNGMTYYVDPSQFPGMGMGMGVGMGTEGYAGQSFAVPGMGGMMTPSPEGAAYYYPQQGVFYQTQ</sequence>
<dbReference type="GO" id="GO:0006397">
    <property type="term" value="P:mRNA processing"/>
    <property type="evidence" value="ECO:0007669"/>
    <property type="project" value="UniProtKB-KW"/>
</dbReference>
<proteinExistence type="inferred from homology"/>
<comment type="subcellular location">
    <subcellularLocation>
        <location evidence="2">Cytoplasm</location>
    </subcellularLocation>
    <subcellularLocation>
        <location evidence="1">Nucleus</location>
    </subcellularLocation>
</comment>
<evidence type="ECO:0000256" key="8">
    <source>
        <dbReference type="ARBA" id="ARBA00022845"/>
    </source>
</evidence>
<dbReference type="EMBL" id="ML994613">
    <property type="protein sequence ID" value="KAF2193484.1"/>
    <property type="molecule type" value="Genomic_DNA"/>
</dbReference>
<dbReference type="GO" id="GO:0003729">
    <property type="term" value="F:mRNA binding"/>
    <property type="evidence" value="ECO:0007669"/>
    <property type="project" value="InterPro"/>
</dbReference>
<feature type="compositionally biased region" description="Low complexity" evidence="13">
    <location>
        <begin position="581"/>
        <end position="597"/>
    </location>
</feature>
<feature type="compositionally biased region" description="Pro residues" evidence="13">
    <location>
        <begin position="442"/>
        <end position="454"/>
    </location>
</feature>
<protein>
    <recommendedName>
        <fullName evidence="14">Btz domain-containing protein</fullName>
    </recommendedName>
</protein>
<feature type="compositionally biased region" description="Low complexity" evidence="13">
    <location>
        <begin position="511"/>
        <end position="525"/>
    </location>
</feature>
<dbReference type="InterPro" id="IPR018545">
    <property type="entry name" value="Btz_dom"/>
</dbReference>
<feature type="region of interest" description="Disordered" evidence="13">
    <location>
        <begin position="237"/>
        <end position="283"/>
    </location>
</feature>
<keyword evidence="16" id="KW-1185">Reference proteome</keyword>
<evidence type="ECO:0000256" key="6">
    <source>
        <dbReference type="ARBA" id="ARBA00022664"/>
    </source>
</evidence>
<keyword evidence="4" id="KW-0813">Transport</keyword>
<evidence type="ECO:0000256" key="7">
    <source>
        <dbReference type="ARBA" id="ARBA00022816"/>
    </source>
</evidence>
<feature type="region of interest" description="Disordered" evidence="13">
    <location>
        <begin position="442"/>
        <end position="480"/>
    </location>
</feature>
<feature type="region of interest" description="Disordered" evidence="13">
    <location>
        <begin position="506"/>
        <end position="543"/>
    </location>
</feature>
<evidence type="ECO:0000256" key="10">
    <source>
        <dbReference type="ARBA" id="ARBA00023161"/>
    </source>
</evidence>
<dbReference type="OrthoDB" id="5413466at2759"/>
<evidence type="ECO:0000256" key="12">
    <source>
        <dbReference type="ARBA" id="ARBA00023242"/>
    </source>
</evidence>
<evidence type="ECO:0000256" key="9">
    <source>
        <dbReference type="ARBA" id="ARBA00022884"/>
    </source>
</evidence>
<keyword evidence="7" id="KW-0509">mRNA transport</keyword>
<feature type="compositionally biased region" description="Basic and acidic residues" evidence="13">
    <location>
        <begin position="74"/>
        <end position="86"/>
    </location>
</feature>
<dbReference type="GO" id="GO:0006417">
    <property type="term" value="P:regulation of translation"/>
    <property type="evidence" value="ECO:0007669"/>
    <property type="project" value="UniProtKB-KW"/>
</dbReference>
<keyword evidence="11" id="KW-0508">mRNA splicing</keyword>